<dbReference type="STRING" id="1437603.GCA_000771525_00379"/>
<name>A0A087C1J8_9BIFI</name>
<feature type="compositionally biased region" description="Basic and acidic residues" evidence="1">
    <location>
        <begin position="14"/>
        <end position="27"/>
    </location>
</feature>
<evidence type="ECO:0000313" key="5">
    <source>
        <dbReference type="Proteomes" id="UP000029082"/>
    </source>
</evidence>
<feature type="region of interest" description="Disordered" evidence="1">
    <location>
        <begin position="1"/>
        <end position="108"/>
    </location>
</feature>
<keyword evidence="5" id="KW-1185">Reference proteome</keyword>
<feature type="transmembrane region" description="Helical" evidence="2">
    <location>
        <begin position="186"/>
        <end position="212"/>
    </location>
</feature>
<evidence type="ECO:0000256" key="1">
    <source>
        <dbReference type="SAM" id="MobiDB-lite"/>
    </source>
</evidence>
<sequence>MSDNFEYGESDDDAMPRETQAMHDHSVEPMGEPMGEPVIGAAGEPGMTATAESEPESMSEHAPRVARSASSQFGMAAERPSNPESVASPAAGVSGMGTTPRRPVRRGAPRARRMNLSLTHCDAWSVAKVTFLLGVAGAIIQIVAAALIWILLNVVGVFDQVTQIVSSTGLDAGGFNLADVFSLSTVLSAVTIFSIVEVVLITLLAIILAWLYNVISSLVGGVHITLGDD</sequence>
<dbReference type="AlphaFoldDB" id="A0A087C1J8"/>
<keyword evidence="2" id="KW-1133">Transmembrane helix</keyword>
<dbReference type="InterPro" id="IPR021949">
    <property type="entry name" value="DUF3566_TM"/>
</dbReference>
<evidence type="ECO:0000259" key="3">
    <source>
        <dbReference type="Pfam" id="PF12089"/>
    </source>
</evidence>
<dbReference type="Proteomes" id="UP000029082">
    <property type="component" value="Unassembled WGS sequence"/>
</dbReference>
<evidence type="ECO:0000256" key="2">
    <source>
        <dbReference type="SAM" id="Phobius"/>
    </source>
</evidence>
<feature type="transmembrane region" description="Helical" evidence="2">
    <location>
        <begin position="129"/>
        <end position="152"/>
    </location>
</feature>
<keyword evidence="2" id="KW-0472">Membrane</keyword>
<organism evidence="4 5">
    <name type="scientific">Bifidobacterium mongoliense DSM 21395</name>
    <dbReference type="NCBI Taxonomy" id="1437603"/>
    <lineage>
        <taxon>Bacteria</taxon>
        <taxon>Bacillati</taxon>
        <taxon>Actinomycetota</taxon>
        <taxon>Actinomycetes</taxon>
        <taxon>Bifidobacteriales</taxon>
        <taxon>Bifidobacteriaceae</taxon>
        <taxon>Bifidobacterium</taxon>
    </lineage>
</organism>
<evidence type="ECO:0000313" key="4">
    <source>
        <dbReference type="EMBL" id="KFI77148.1"/>
    </source>
</evidence>
<proteinExistence type="predicted"/>
<comment type="caution">
    <text evidence="4">The sequence shown here is derived from an EMBL/GenBank/DDBJ whole genome shotgun (WGS) entry which is preliminary data.</text>
</comment>
<feature type="compositionally biased region" description="Acidic residues" evidence="1">
    <location>
        <begin position="1"/>
        <end position="13"/>
    </location>
</feature>
<reference evidence="4 5" key="1">
    <citation type="submission" date="2014-03" db="EMBL/GenBank/DDBJ databases">
        <title>Genomics of Bifidobacteria.</title>
        <authorList>
            <person name="Ventura M."/>
            <person name="Milani C."/>
            <person name="Lugli G.A."/>
        </authorList>
    </citation>
    <scope>NUCLEOTIDE SEQUENCE [LARGE SCALE GENOMIC DNA]</scope>
    <source>
        <strain evidence="4 5">DSM 21395</strain>
    </source>
</reference>
<accession>A0A087C1J8</accession>
<gene>
    <name evidence="4" type="ORF">BMON_1244</name>
</gene>
<protein>
    <submittedName>
        <fullName evidence="4">Membrane protein</fullName>
    </submittedName>
</protein>
<keyword evidence="2" id="KW-0812">Transmembrane</keyword>
<dbReference type="Pfam" id="PF12089">
    <property type="entry name" value="DUF3566"/>
    <property type="match status" value="1"/>
</dbReference>
<dbReference type="EMBL" id="JGZE01000009">
    <property type="protein sequence ID" value="KFI77148.1"/>
    <property type="molecule type" value="Genomic_DNA"/>
</dbReference>
<feature type="domain" description="DUF3566" evidence="3">
    <location>
        <begin position="112"/>
        <end position="228"/>
    </location>
</feature>
<dbReference type="eggNOG" id="COG3266">
    <property type="taxonomic scope" value="Bacteria"/>
</dbReference>